<organism evidence="12 13">
    <name type="scientific">Paenibacillus roseopurpureus</name>
    <dbReference type="NCBI Taxonomy" id="2918901"/>
    <lineage>
        <taxon>Bacteria</taxon>
        <taxon>Bacillati</taxon>
        <taxon>Bacillota</taxon>
        <taxon>Bacilli</taxon>
        <taxon>Bacillales</taxon>
        <taxon>Paenibacillaceae</taxon>
        <taxon>Paenibacillus</taxon>
    </lineage>
</organism>
<evidence type="ECO:0000256" key="6">
    <source>
        <dbReference type="ARBA" id="ARBA00022989"/>
    </source>
</evidence>
<feature type="transmembrane region" description="Helical" evidence="9">
    <location>
        <begin position="374"/>
        <end position="395"/>
    </location>
</feature>
<evidence type="ECO:0000256" key="1">
    <source>
        <dbReference type="ARBA" id="ARBA00004651"/>
    </source>
</evidence>
<evidence type="ECO:0000256" key="5">
    <source>
        <dbReference type="ARBA" id="ARBA00022729"/>
    </source>
</evidence>
<dbReference type="GO" id="GO:0006825">
    <property type="term" value="P:copper ion transport"/>
    <property type="evidence" value="ECO:0007669"/>
    <property type="project" value="InterPro"/>
</dbReference>
<accession>A0AA96LM34</accession>
<feature type="transmembrane region" description="Helical" evidence="9">
    <location>
        <begin position="172"/>
        <end position="191"/>
    </location>
</feature>
<dbReference type="GO" id="GO:0042597">
    <property type="term" value="C:periplasmic space"/>
    <property type="evidence" value="ECO:0007669"/>
    <property type="project" value="InterPro"/>
</dbReference>
<feature type="transmembrane region" description="Helical" evidence="9">
    <location>
        <begin position="245"/>
        <end position="265"/>
    </location>
</feature>
<keyword evidence="3 9" id="KW-0812">Transmembrane</keyword>
<dbReference type="SUPFAM" id="SSF81296">
    <property type="entry name" value="E set domains"/>
    <property type="match status" value="1"/>
</dbReference>
<dbReference type="Pfam" id="PF04234">
    <property type="entry name" value="CopC"/>
    <property type="match status" value="1"/>
</dbReference>
<feature type="transmembrane region" description="Helical" evidence="9">
    <location>
        <begin position="340"/>
        <end position="362"/>
    </location>
</feature>
<gene>
    <name evidence="12" type="ORF">MJB10_21330</name>
</gene>
<dbReference type="InterPro" id="IPR008457">
    <property type="entry name" value="Cu-R_CopD_dom"/>
</dbReference>
<keyword evidence="7" id="KW-0186">Copper</keyword>
<keyword evidence="5" id="KW-0732">Signal</keyword>
<protein>
    <submittedName>
        <fullName evidence="12">Copper resistance protein CopC</fullName>
    </submittedName>
</protein>
<dbReference type="InterPro" id="IPR014756">
    <property type="entry name" value="Ig_E-set"/>
</dbReference>
<comment type="subcellular location">
    <subcellularLocation>
        <location evidence="1">Cell membrane</location>
        <topology evidence="1">Multi-pass membrane protein</topology>
    </subcellularLocation>
</comment>
<dbReference type="KEGG" id="proo:MJB10_21330"/>
<dbReference type="PANTHER" id="PTHR34820:SF4">
    <property type="entry name" value="INNER MEMBRANE PROTEIN YEBZ"/>
    <property type="match status" value="1"/>
</dbReference>
<dbReference type="GO" id="GO:0046688">
    <property type="term" value="P:response to copper ion"/>
    <property type="evidence" value="ECO:0007669"/>
    <property type="project" value="InterPro"/>
</dbReference>
<feature type="transmembrane region" description="Helical" evidence="9">
    <location>
        <begin position="272"/>
        <end position="296"/>
    </location>
</feature>
<feature type="transmembrane region" description="Helical" evidence="9">
    <location>
        <begin position="302"/>
        <end position="320"/>
    </location>
</feature>
<name>A0AA96LM34_9BACL</name>
<dbReference type="InterPro" id="IPR032694">
    <property type="entry name" value="CopC/D"/>
</dbReference>
<dbReference type="Pfam" id="PF05425">
    <property type="entry name" value="CopD"/>
    <property type="match status" value="1"/>
</dbReference>
<evidence type="ECO:0000313" key="12">
    <source>
        <dbReference type="EMBL" id="WNR43621.1"/>
    </source>
</evidence>
<evidence type="ECO:0000259" key="10">
    <source>
        <dbReference type="Pfam" id="PF04234"/>
    </source>
</evidence>
<evidence type="ECO:0000256" key="3">
    <source>
        <dbReference type="ARBA" id="ARBA00022692"/>
    </source>
</evidence>
<feature type="domain" description="CopC" evidence="10">
    <location>
        <begin position="41"/>
        <end position="135"/>
    </location>
</feature>
<evidence type="ECO:0000259" key="11">
    <source>
        <dbReference type="Pfam" id="PF05425"/>
    </source>
</evidence>
<dbReference type="InterPro" id="IPR014755">
    <property type="entry name" value="Cu-Rt/internalin_Ig-like"/>
</dbReference>
<dbReference type="GO" id="GO:0005507">
    <property type="term" value="F:copper ion binding"/>
    <property type="evidence" value="ECO:0007669"/>
    <property type="project" value="InterPro"/>
</dbReference>
<evidence type="ECO:0000313" key="13">
    <source>
        <dbReference type="Proteomes" id="UP001304650"/>
    </source>
</evidence>
<feature type="domain" description="Copper resistance protein D" evidence="11">
    <location>
        <begin position="333"/>
        <end position="423"/>
    </location>
</feature>
<dbReference type="Gene3D" id="2.60.40.1220">
    <property type="match status" value="1"/>
</dbReference>
<feature type="transmembrane region" description="Helical" evidence="9">
    <location>
        <begin position="407"/>
        <end position="428"/>
    </location>
</feature>
<keyword evidence="4" id="KW-0479">Metal-binding</keyword>
<dbReference type="PANTHER" id="PTHR34820">
    <property type="entry name" value="INNER MEMBRANE PROTEIN YEBZ"/>
    <property type="match status" value="1"/>
</dbReference>
<dbReference type="RefSeq" id="WP_314798147.1">
    <property type="nucleotide sequence ID" value="NZ_CP130319.1"/>
</dbReference>
<sequence>MQLHRGHRNFKWLRGAPMLILAMIAFLLVSTVAAPQSASAHASLVEAIPESGAQLESSPAQVKVTFNEPLDSGLFYIKVYDHSGAEVTRSKAQMNKEQTGLELSLPKLAEGVYLISYHVISADGHPVGGSYPITVGNPPQEDLLDVPSAHTGHNHNAGPLTTKGLLQYASRGLWFLMLLSLTGWVAWLRLVKVRDDQEHKAMAAWSLNLQRAHIVALLLLIFTHIEDLLGGGGVNEVWQLLSSTNIGISWALLLLLSFFGFVLVGRFLWLDVLWAFVLLAVKSFSGHAASFSPLWATISLDFIHLVAAACWVGGLVLLYAKWRINKTGIGMYMKTFSRFALISILILTVSGTLSVLLFLPNLSYLGYTSWGKLLLVKVGAVVIVALVGFVIRLFLRKKKVNQSIAWVKLDLTLMVIILGLVGLITYMAPIPANGPLQWHQMGERVHVSVDIAPKVPGNNTFVAKVWLPEKSGKPKQVLLILHNKDDQDISPISVPLTLYTDNKEEESYGFAKFSYKAEGAYLPFRGKWELEMRVMDAEDNETVYTKEFIVY</sequence>
<feature type="transmembrane region" description="Helical" evidence="9">
    <location>
        <begin position="203"/>
        <end position="225"/>
    </location>
</feature>
<keyword evidence="8 9" id="KW-0472">Membrane</keyword>
<dbReference type="EMBL" id="CP130319">
    <property type="protein sequence ID" value="WNR43621.1"/>
    <property type="molecule type" value="Genomic_DNA"/>
</dbReference>
<proteinExistence type="predicted"/>
<reference evidence="12" key="1">
    <citation type="submission" date="2022-02" db="EMBL/GenBank/DDBJ databases">
        <title>Paenibacillus sp. MBLB1832 Whole Genome Shotgun Sequencing.</title>
        <authorList>
            <person name="Hwang C.Y."/>
            <person name="Cho E.-S."/>
            <person name="Seo M.-J."/>
        </authorList>
    </citation>
    <scope>NUCLEOTIDE SEQUENCE</scope>
    <source>
        <strain evidence="12">MBLB1832</strain>
    </source>
</reference>
<evidence type="ECO:0000256" key="8">
    <source>
        <dbReference type="ARBA" id="ARBA00023136"/>
    </source>
</evidence>
<dbReference type="AlphaFoldDB" id="A0AA96LM34"/>
<keyword evidence="2" id="KW-1003">Cell membrane</keyword>
<keyword evidence="6 9" id="KW-1133">Transmembrane helix</keyword>
<evidence type="ECO:0000256" key="2">
    <source>
        <dbReference type="ARBA" id="ARBA00022475"/>
    </source>
</evidence>
<dbReference type="InterPro" id="IPR007348">
    <property type="entry name" value="CopC_dom"/>
</dbReference>
<evidence type="ECO:0000256" key="9">
    <source>
        <dbReference type="SAM" id="Phobius"/>
    </source>
</evidence>
<evidence type="ECO:0000256" key="4">
    <source>
        <dbReference type="ARBA" id="ARBA00022723"/>
    </source>
</evidence>
<dbReference type="Proteomes" id="UP001304650">
    <property type="component" value="Chromosome"/>
</dbReference>
<dbReference type="GO" id="GO:0005886">
    <property type="term" value="C:plasma membrane"/>
    <property type="evidence" value="ECO:0007669"/>
    <property type="project" value="UniProtKB-SubCell"/>
</dbReference>
<keyword evidence="13" id="KW-1185">Reference proteome</keyword>
<evidence type="ECO:0000256" key="7">
    <source>
        <dbReference type="ARBA" id="ARBA00023008"/>
    </source>
</evidence>